<protein>
    <submittedName>
        <fullName evidence="2">Nucleic acid-binding protein with OB-fold domain</fullName>
    </submittedName>
</protein>
<organism evidence="2 3">
    <name type="scientific">Methanolobus tindarius DSM 2278</name>
    <dbReference type="NCBI Taxonomy" id="1090322"/>
    <lineage>
        <taxon>Archaea</taxon>
        <taxon>Methanobacteriati</taxon>
        <taxon>Methanobacteriota</taxon>
        <taxon>Stenosarchaea group</taxon>
        <taxon>Methanomicrobia</taxon>
        <taxon>Methanosarcinales</taxon>
        <taxon>Methanosarcinaceae</taxon>
        <taxon>Methanolobus</taxon>
    </lineage>
</organism>
<reference evidence="2 3" key="1">
    <citation type="submission" date="2013-08" db="EMBL/GenBank/DDBJ databases">
        <authorList>
            <consortium name="DOE Joint Genome Institute"/>
            <person name="Eisen J."/>
            <person name="Huntemann M."/>
            <person name="Han J."/>
            <person name="Chen A."/>
            <person name="Kyrpides N."/>
            <person name="Mavromatis K."/>
            <person name="Markowitz V."/>
            <person name="Palaniappan K."/>
            <person name="Ivanova N."/>
            <person name="Schaumberg A."/>
            <person name="Pati A."/>
            <person name="Liolios K."/>
            <person name="Nordberg H.P."/>
            <person name="Cantor M.N."/>
            <person name="Hua S.X."/>
            <person name="Woyke T."/>
        </authorList>
    </citation>
    <scope>NUCLEOTIDE SEQUENCE [LARGE SCALE GENOMIC DNA]</scope>
    <source>
        <strain evidence="2 3">DSM 2278</strain>
    </source>
</reference>
<dbReference type="EMBL" id="AZAJ01000001">
    <property type="protein sequence ID" value="ETA67018.1"/>
    <property type="molecule type" value="Genomic_DNA"/>
</dbReference>
<evidence type="ECO:0000259" key="1">
    <source>
        <dbReference type="Pfam" id="PF01336"/>
    </source>
</evidence>
<name>W9DPA5_METTI</name>
<dbReference type="OrthoDB" id="92368at2157"/>
<dbReference type="Proteomes" id="UP000019483">
    <property type="component" value="Unassembled WGS sequence"/>
</dbReference>
<dbReference type="RefSeq" id="WP_023844154.1">
    <property type="nucleotide sequence ID" value="NZ_AZAJ01000001.1"/>
</dbReference>
<evidence type="ECO:0000313" key="3">
    <source>
        <dbReference type="Proteomes" id="UP000019483"/>
    </source>
</evidence>
<sequence>MEKEEKIVVILLCMALFSLAIAYTYFYSGSPSDDSISFSSSSVPGDKVRLEGDILTKRFTYSGDHLLMDVDYGSGSVKVFVPSGSGSNDVNSMVEVNDRVLISGTVSEYEGEIEVVVDSSSDVTVL</sequence>
<dbReference type="STRING" id="1090322.MettiDRAFT_0425"/>
<proteinExistence type="predicted"/>
<dbReference type="AlphaFoldDB" id="W9DPA5"/>
<comment type="caution">
    <text evidence="2">The sequence shown here is derived from an EMBL/GenBank/DDBJ whole genome shotgun (WGS) entry which is preliminary data.</text>
</comment>
<dbReference type="InterPro" id="IPR004365">
    <property type="entry name" value="NA-bd_OB_tRNA"/>
</dbReference>
<feature type="domain" description="OB" evidence="1">
    <location>
        <begin position="48"/>
        <end position="119"/>
    </location>
</feature>
<evidence type="ECO:0000313" key="2">
    <source>
        <dbReference type="EMBL" id="ETA67018.1"/>
    </source>
</evidence>
<keyword evidence="3" id="KW-1185">Reference proteome</keyword>
<dbReference type="GO" id="GO:0003676">
    <property type="term" value="F:nucleic acid binding"/>
    <property type="evidence" value="ECO:0007669"/>
    <property type="project" value="InterPro"/>
</dbReference>
<dbReference type="Pfam" id="PF01336">
    <property type="entry name" value="tRNA_anti-codon"/>
    <property type="match status" value="1"/>
</dbReference>
<gene>
    <name evidence="2" type="ORF">MettiDRAFT_0425</name>
</gene>
<accession>W9DPA5</accession>